<dbReference type="SUPFAM" id="SSF49879">
    <property type="entry name" value="SMAD/FHA domain"/>
    <property type="match status" value="1"/>
</dbReference>
<dbReference type="GO" id="GO:0003777">
    <property type="term" value="F:microtubule motor activity"/>
    <property type="evidence" value="ECO:0007669"/>
    <property type="project" value="InterPro"/>
</dbReference>
<evidence type="ECO:0000313" key="10">
    <source>
        <dbReference type="Proteomes" id="UP000243579"/>
    </source>
</evidence>
<dbReference type="PROSITE" id="PS00411">
    <property type="entry name" value="KINESIN_MOTOR_1"/>
    <property type="match status" value="1"/>
</dbReference>
<sequence length="2318" mass="249471">MDLPAEPAVMTAVRVRPMSEDERKAGCRVIVAMDGAQTILTDPAGLSPRSSRRASAPVSPKATLWKQAFTYDRSYWSFDPNHADYADQARLYEDLGTRVVADAWRGFNCSLFAYGQTGAGKSFSMMGSAKGGSSNHSVQPHNRHGLIPRICHGLFETIHGVPDHGRAILVKMSYVEIYNERVYDLLTPDKESLKVREHPDKGAFVEHVSNHVVTSYHDIEYLLGEGAKSRRVAATDMNTLSSRSHAILTLSLRRTVDDATRVSKICMVDLAGSERTELAHGARLREAAYINKSLSALGDVIHALATNVQTPGAVFVQFRNSILTRLLKDSLCGQAKLVMLAAISPCCIHYEETLSTLKYLERVQAALATATPPQMELSRAGSEAELRLEVLALRHQLRIAQQQRDPDADGSPESTGCHHLSVAHLVNLNQDPAFTETTYHCLEAGVTTVGRPRDGDVVPDIVLIGADVLPLHCVFHCADDGGVTVRPAPRAPLFLNGRALLGPEACVVPPGARLTLGAHHVFRFDAPHVGVPGRPAADWSFAHNELLETLLPRHALSTDALGARDVGDAAVSCDLAVSASDIVDTVITCNATVGAKDVVDVAVSCCCYMVSAATATDGVDVADAASQVASVVQQAATQCVSEVDPTVRFSEADKISLERRIAKLKLELKRKERQLKALPSSSQQTTEALAVFALPEPKHFVTVVSVESATDDAVPTTTAATSTDSLVAVATVSTTTDADGATTLSVATVGTSTEDNDVDILATAKILTSASTTALAPQASVATETDTQLCTTVGTDTDVTQTPTMVAVETLTDERPTSTMVSAATLTDEQLHISVSTSTDVTITTIASIGTSTDATGCLDKPLLRIRARLGALLDLSLPDVATDDDPTAIVADIEACVAAVAPPPQHDATLDQSLLRVRAQLAALANLNLADVVLPTADDSKWRADVLDDIEALVLANVVTPRGSAPPGAPYAALLEGYMRDCEHELARLRHATSVQLSAYAKTIAGLETRFTSLCCALNAQCHREQAHFQSTAVATGEALARRLAAKQQALHATSVDHSHLLDELQRRLQDQLDTAATTHQQAHDAWVAELQAFTKTHFDMLASAGAEAAFQDEQARMHVAEWDAKCHRLVVETDAVLSETRAMHARELRRLHDASAAEERALDVARMCAEEDGMCAAEALVRTFEATVAARADERRRWEAQKEDDLRALVAEHTTAMQFLAANQSGLLERAAEARELYGMADEDERGRHRSALAALQAAHDAAVAAHAVELETRRSVARERQALHGRQLAETEAQLQARLAALDAAAVEDATAHARFMKGLKVRQLAEEAQLAATVHASRTLLAAQRRQWIQSAKDVRAAQLALEADHRRRLEDMRLCHTHLVRDLDAAFQLQEATRADELVARRQQWAHDLSAADAAAAEAGSRRAMAVADAEARHTQGLAAAEAAWAAFVAAQAQPDDAPVAEKRAAVAAQQAACDADIEALRAQCSDVERAEVERHKALNEQHKQKLVNAAAIQREALACYEMRCLDAESATVEQLAAAAARAARQRAAMDAEHAARRADLEDARAAREAQHAEALRRIDANQAEVAFTHAATVREMEAAHARALDAARIERAAIEEARLRDFEAGRRRHDWALHEAEQAAANENARCLALVTDLERAHREALFAVHQSLGALEEDQRAWAAAFEARSAQEAAAAASATEAQWATLQATLDATEAAHTARLAELHAHAEADDRVHAADADQQLVAWTERLTCVHMQMEDARSQCAARMDALSVAHARELAAVADEATARTTVFDNARAMAALQAQTARWGGEALAANQQAFYDEAVAALAVQWAKAQADHEARRHAAAANHARRTDVARLAHEATLLAMTQTLKHLQIAYAAELARYGAQLADELAARRVEMATTEATARDALRTDLAADLQRALREQHQCERDAAIAHDAALQALKGQWQVQAARIEMEMEDIAAAHARQCGVAKAAFDADIASFTACNDAARRQTEREVAEGNAMAAAEAESIGVVRADFDAAAAAAHLARQDEMRRTLDTQLRQVLAWRRQKVQLSVTCEADADALHGTCLRLLHALPAQQAPPPIPPMQLQLQRARVGLAIAKATEALANTHHGEALAEVAAVAAACLATHEMAAHDVAIDVSRRRSFSADSDSDASEEAADGAKIAPLEPAAEPSLAPICVDRDKLAAGTLAYVRRPLTRDEEEILRMLTLTGGLVERMEAERRAFRTQCDDHRNAIAKLQAAVQASEAMATVADERARTDAETIALLQDKVKHLVVELPPSPTTTPLSLPSTPTGATDQPLLRGWKS</sequence>
<dbReference type="InterPro" id="IPR008984">
    <property type="entry name" value="SMAD_FHA_dom_sf"/>
</dbReference>
<feature type="coiled-coil region" evidence="6">
    <location>
        <begin position="2226"/>
        <end position="2260"/>
    </location>
</feature>
<dbReference type="SUPFAM" id="SSF52540">
    <property type="entry name" value="P-loop containing nucleoside triphosphate hydrolases"/>
    <property type="match status" value="1"/>
</dbReference>
<dbReference type="GO" id="GO:0005524">
    <property type="term" value="F:ATP binding"/>
    <property type="evidence" value="ECO:0007669"/>
    <property type="project" value="UniProtKB-UniRule"/>
</dbReference>
<evidence type="ECO:0000256" key="4">
    <source>
        <dbReference type="ARBA" id="ARBA00023175"/>
    </source>
</evidence>
<dbReference type="PROSITE" id="PS50067">
    <property type="entry name" value="KINESIN_MOTOR_2"/>
    <property type="match status" value="1"/>
</dbReference>
<dbReference type="PRINTS" id="PR00380">
    <property type="entry name" value="KINESINHEAVY"/>
</dbReference>
<dbReference type="InterPro" id="IPR001752">
    <property type="entry name" value="Kinesin_motor_dom"/>
</dbReference>
<protein>
    <recommendedName>
        <fullName evidence="8">Kinesin motor domain-containing protein</fullName>
    </recommendedName>
</protein>
<keyword evidence="2 5" id="KW-0067">ATP-binding</keyword>
<proteinExistence type="inferred from homology"/>
<name>A0A1V9ZH24_ACHHY</name>
<keyword evidence="1 5" id="KW-0547">Nucleotide-binding</keyword>
<dbReference type="Gene3D" id="2.60.200.20">
    <property type="match status" value="1"/>
</dbReference>
<keyword evidence="4 5" id="KW-0505">Motor protein</keyword>
<dbReference type="Proteomes" id="UP000243579">
    <property type="component" value="Unassembled WGS sequence"/>
</dbReference>
<comment type="caution">
    <text evidence="9">The sequence shown here is derived from an EMBL/GenBank/DDBJ whole genome shotgun (WGS) entry which is preliminary data.</text>
</comment>
<feature type="compositionally biased region" description="Low complexity" evidence="7">
    <location>
        <begin position="2295"/>
        <end position="2305"/>
    </location>
</feature>
<dbReference type="SMART" id="SM00240">
    <property type="entry name" value="FHA"/>
    <property type="match status" value="1"/>
</dbReference>
<dbReference type="InterPro" id="IPR000253">
    <property type="entry name" value="FHA_dom"/>
</dbReference>
<evidence type="ECO:0000256" key="3">
    <source>
        <dbReference type="ARBA" id="ARBA00023054"/>
    </source>
</evidence>
<evidence type="ECO:0000256" key="2">
    <source>
        <dbReference type="ARBA" id="ARBA00022840"/>
    </source>
</evidence>
<comment type="similarity">
    <text evidence="5">Belongs to the TRAFAC class myosin-kinesin ATPase superfamily. Kinesin family.</text>
</comment>
<dbReference type="Gene3D" id="3.40.850.10">
    <property type="entry name" value="Kinesin motor domain"/>
    <property type="match status" value="1"/>
</dbReference>
<evidence type="ECO:0000256" key="7">
    <source>
        <dbReference type="SAM" id="MobiDB-lite"/>
    </source>
</evidence>
<organism evidence="9 10">
    <name type="scientific">Achlya hypogyna</name>
    <name type="common">Oomycete</name>
    <name type="synonym">Protoachlya hypogyna</name>
    <dbReference type="NCBI Taxonomy" id="1202772"/>
    <lineage>
        <taxon>Eukaryota</taxon>
        <taxon>Sar</taxon>
        <taxon>Stramenopiles</taxon>
        <taxon>Oomycota</taxon>
        <taxon>Saprolegniomycetes</taxon>
        <taxon>Saprolegniales</taxon>
        <taxon>Achlyaceae</taxon>
        <taxon>Achlya</taxon>
    </lineage>
</organism>
<dbReference type="GO" id="GO:0007018">
    <property type="term" value="P:microtubule-based movement"/>
    <property type="evidence" value="ECO:0007669"/>
    <property type="project" value="InterPro"/>
</dbReference>
<feature type="domain" description="Kinesin motor" evidence="8">
    <location>
        <begin position="8"/>
        <end position="366"/>
    </location>
</feature>
<evidence type="ECO:0000256" key="1">
    <source>
        <dbReference type="ARBA" id="ARBA00022741"/>
    </source>
</evidence>
<reference evidence="9 10" key="1">
    <citation type="journal article" date="2014" name="Genome Biol. Evol.">
        <title>The secreted proteins of Achlya hypogyna and Thraustotheca clavata identify the ancestral oomycete secretome and reveal gene acquisitions by horizontal gene transfer.</title>
        <authorList>
            <person name="Misner I."/>
            <person name="Blouin N."/>
            <person name="Leonard G."/>
            <person name="Richards T.A."/>
            <person name="Lane C.E."/>
        </authorList>
    </citation>
    <scope>NUCLEOTIDE SEQUENCE [LARGE SCALE GENOMIC DNA]</scope>
    <source>
        <strain evidence="9 10">ATCC 48635</strain>
    </source>
</reference>
<dbReference type="InterPro" id="IPR036961">
    <property type="entry name" value="Kinesin_motor_dom_sf"/>
</dbReference>
<evidence type="ECO:0000259" key="8">
    <source>
        <dbReference type="PROSITE" id="PS50067"/>
    </source>
</evidence>
<gene>
    <name evidence="9" type="ORF">ACHHYP_12210</name>
</gene>
<dbReference type="OrthoDB" id="78973at2759"/>
<dbReference type="SMART" id="SM00129">
    <property type="entry name" value="KISc"/>
    <property type="match status" value="1"/>
</dbReference>
<dbReference type="EMBL" id="JNBR01000118">
    <property type="protein sequence ID" value="OQR97293.1"/>
    <property type="molecule type" value="Genomic_DNA"/>
</dbReference>
<feature type="binding site" evidence="5">
    <location>
        <begin position="115"/>
        <end position="122"/>
    </location>
    <ligand>
        <name>ATP</name>
        <dbReference type="ChEBI" id="CHEBI:30616"/>
    </ligand>
</feature>
<keyword evidence="3 6" id="KW-0175">Coiled coil</keyword>
<feature type="region of interest" description="Disordered" evidence="7">
    <location>
        <begin position="2159"/>
        <end position="2178"/>
    </location>
</feature>
<dbReference type="PANTHER" id="PTHR47117">
    <property type="entry name" value="STAR-RELATED LIPID TRANSFER PROTEIN 9"/>
    <property type="match status" value="1"/>
</dbReference>
<dbReference type="STRING" id="1202772.A0A1V9ZH24"/>
<dbReference type="Pfam" id="PF00225">
    <property type="entry name" value="Kinesin"/>
    <property type="match status" value="1"/>
</dbReference>
<evidence type="ECO:0000256" key="6">
    <source>
        <dbReference type="SAM" id="Coils"/>
    </source>
</evidence>
<dbReference type="GO" id="GO:0008017">
    <property type="term" value="F:microtubule binding"/>
    <property type="evidence" value="ECO:0007669"/>
    <property type="project" value="InterPro"/>
</dbReference>
<evidence type="ECO:0000256" key="5">
    <source>
        <dbReference type="PROSITE-ProRule" id="PRU00283"/>
    </source>
</evidence>
<feature type="compositionally biased region" description="Acidic residues" evidence="7">
    <location>
        <begin position="2161"/>
        <end position="2170"/>
    </location>
</feature>
<evidence type="ECO:0000313" key="9">
    <source>
        <dbReference type="EMBL" id="OQR97293.1"/>
    </source>
</evidence>
<keyword evidence="10" id="KW-1185">Reference proteome</keyword>
<feature type="coiled-coil region" evidence="6">
    <location>
        <begin position="647"/>
        <end position="674"/>
    </location>
</feature>
<accession>A0A1V9ZH24</accession>
<dbReference type="InterPro" id="IPR027417">
    <property type="entry name" value="P-loop_NTPase"/>
</dbReference>
<dbReference type="InterPro" id="IPR019821">
    <property type="entry name" value="Kinesin_motor_CS"/>
</dbReference>
<feature type="region of interest" description="Disordered" evidence="7">
    <location>
        <begin position="2293"/>
        <end position="2318"/>
    </location>
</feature>